<evidence type="ECO:0008006" key="3">
    <source>
        <dbReference type="Google" id="ProtNLM"/>
    </source>
</evidence>
<dbReference type="Proteomes" id="UP000292958">
    <property type="component" value="Unassembled WGS sequence"/>
</dbReference>
<keyword evidence="2" id="KW-1185">Reference proteome</keyword>
<sequence length="127" mass="13620">MAEDKKTIGLTDSGKATMEQMVEVVGFKRDMDAAKFAFAFAVEQGCEPGPIEGTGTIWNVGTLDEGGDLKALIQNLYPQTQFPYRALESLMDTGFGLLAKEMASASGLRIERILQRATDAAKGSQPG</sequence>
<evidence type="ECO:0000313" key="2">
    <source>
        <dbReference type="Proteomes" id="UP000292958"/>
    </source>
</evidence>
<protein>
    <recommendedName>
        <fullName evidence="3">Tail assembly chaperone</fullName>
    </recommendedName>
</protein>
<dbReference type="EMBL" id="SHKW01000006">
    <property type="protein sequence ID" value="RZU30370.1"/>
    <property type="molecule type" value="Genomic_DNA"/>
</dbReference>
<dbReference type="OrthoDB" id="3034881at2"/>
<proteinExistence type="predicted"/>
<dbReference type="RefSeq" id="WP_130424768.1">
    <property type="nucleotide sequence ID" value="NZ_SHKW01000006.1"/>
</dbReference>
<organism evidence="1 2">
    <name type="scientific">Edaphobacter modestus</name>
    <dbReference type="NCBI Taxonomy" id="388466"/>
    <lineage>
        <taxon>Bacteria</taxon>
        <taxon>Pseudomonadati</taxon>
        <taxon>Acidobacteriota</taxon>
        <taxon>Terriglobia</taxon>
        <taxon>Terriglobales</taxon>
        <taxon>Acidobacteriaceae</taxon>
        <taxon>Edaphobacter</taxon>
    </lineage>
</organism>
<name>A0A4Q7Y0V0_9BACT</name>
<reference evidence="1 2" key="1">
    <citation type="submission" date="2019-02" db="EMBL/GenBank/DDBJ databases">
        <title>Genomic Encyclopedia of Archaeal and Bacterial Type Strains, Phase II (KMG-II): from individual species to whole genera.</title>
        <authorList>
            <person name="Goeker M."/>
        </authorList>
    </citation>
    <scope>NUCLEOTIDE SEQUENCE [LARGE SCALE GENOMIC DNA]</scope>
    <source>
        <strain evidence="1 2">DSM 18101</strain>
    </source>
</reference>
<evidence type="ECO:0000313" key="1">
    <source>
        <dbReference type="EMBL" id="RZU30370.1"/>
    </source>
</evidence>
<accession>A0A4Q7Y0V0</accession>
<dbReference type="AlphaFoldDB" id="A0A4Q7Y0V0"/>
<gene>
    <name evidence="1" type="ORF">BDD14_6158</name>
</gene>
<comment type="caution">
    <text evidence="1">The sequence shown here is derived from an EMBL/GenBank/DDBJ whole genome shotgun (WGS) entry which is preliminary data.</text>
</comment>